<sequence length="51" mass="5933">MGYHAIDLKKFPKFFSNVDKVNIEKQVKEEEKPEKDFLSALLSTDDSDLPF</sequence>
<dbReference type="EMBL" id="CADDTS010000030">
    <property type="protein sequence ID" value="CAB1215516.1"/>
    <property type="molecule type" value="Genomic_DNA"/>
</dbReference>
<protein>
    <submittedName>
        <fullName evidence="1">Uncharacterized protein</fullName>
    </submittedName>
</protein>
<reference evidence="1 2" key="1">
    <citation type="submission" date="2020-02" db="EMBL/GenBank/DDBJ databases">
        <authorList>
            <person name="Chaudhuri R."/>
        </authorList>
    </citation>
    <scope>NUCLEOTIDE SEQUENCE [LARGE SCALE GENOMIC DNA]</scope>
    <source>
        <strain evidence="1">SFB21</strain>
    </source>
</reference>
<evidence type="ECO:0000313" key="1">
    <source>
        <dbReference type="EMBL" id="CAB1215516.1"/>
    </source>
</evidence>
<organism evidence="1 2">
    <name type="scientific">Acinetobacter bouvetii</name>
    <dbReference type="NCBI Taxonomy" id="202951"/>
    <lineage>
        <taxon>Bacteria</taxon>
        <taxon>Pseudomonadati</taxon>
        <taxon>Pseudomonadota</taxon>
        <taxon>Gammaproteobacteria</taxon>
        <taxon>Moraxellales</taxon>
        <taxon>Moraxellaceae</taxon>
        <taxon>Acinetobacter</taxon>
    </lineage>
</organism>
<evidence type="ECO:0000313" key="2">
    <source>
        <dbReference type="Proteomes" id="UP000489961"/>
    </source>
</evidence>
<gene>
    <name evidence="1" type="ORF">SFB21_1745</name>
</gene>
<dbReference type="RefSeq" id="WP_174559646.1">
    <property type="nucleotide sequence ID" value="NZ_CADDTS010000030.1"/>
</dbReference>
<proteinExistence type="predicted"/>
<comment type="caution">
    <text evidence="1">The sequence shown here is derived from an EMBL/GenBank/DDBJ whole genome shotgun (WGS) entry which is preliminary data.</text>
</comment>
<dbReference type="AlphaFoldDB" id="A0A811GA91"/>
<accession>A0A811GA91</accession>
<name>A0A811GA91_9GAMM</name>
<dbReference type="Proteomes" id="UP000489961">
    <property type="component" value="Unassembled WGS sequence"/>
</dbReference>